<organism evidence="13 14">
    <name type="scientific">Phaseolus coccineus</name>
    <name type="common">Scarlet runner bean</name>
    <name type="synonym">Phaseolus multiflorus</name>
    <dbReference type="NCBI Taxonomy" id="3886"/>
    <lineage>
        <taxon>Eukaryota</taxon>
        <taxon>Viridiplantae</taxon>
        <taxon>Streptophyta</taxon>
        <taxon>Embryophyta</taxon>
        <taxon>Tracheophyta</taxon>
        <taxon>Spermatophyta</taxon>
        <taxon>Magnoliopsida</taxon>
        <taxon>eudicotyledons</taxon>
        <taxon>Gunneridae</taxon>
        <taxon>Pentapetalae</taxon>
        <taxon>rosids</taxon>
        <taxon>fabids</taxon>
        <taxon>Fabales</taxon>
        <taxon>Fabaceae</taxon>
        <taxon>Papilionoideae</taxon>
        <taxon>50 kb inversion clade</taxon>
        <taxon>NPAAA clade</taxon>
        <taxon>indigoferoid/millettioid clade</taxon>
        <taxon>Phaseoleae</taxon>
        <taxon>Phaseolus</taxon>
    </lineage>
</organism>
<keyword evidence="8 11" id="KW-0503">Monooxygenase</keyword>
<keyword evidence="12" id="KW-1133">Transmembrane helix</keyword>
<dbReference type="Proteomes" id="UP001374584">
    <property type="component" value="Unassembled WGS sequence"/>
</dbReference>
<dbReference type="GO" id="GO:0016020">
    <property type="term" value="C:membrane"/>
    <property type="evidence" value="ECO:0007669"/>
    <property type="project" value="UniProtKB-SubCell"/>
</dbReference>
<dbReference type="FunFam" id="1.10.630.10:FF:000011">
    <property type="entry name" value="Cytochrome P450 83B1"/>
    <property type="match status" value="1"/>
</dbReference>
<evidence type="ECO:0000256" key="12">
    <source>
        <dbReference type="SAM" id="Phobius"/>
    </source>
</evidence>
<keyword evidence="5 10" id="KW-0479">Metal-binding</keyword>
<dbReference type="PANTHER" id="PTHR47943">
    <property type="entry name" value="CYTOCHROME P450 93A3-LIKE"/>
    <property type="match status" value="1"/>
</dbReference>
<evidence type="ECO:0000256" key="1">
    <source>
        <dbReference type="ARBA" id="ARBA00001971"/>
    </source>
</evidence>
<evidence type="ECO:0000256" key="8">
    <source>
        <dbReference type="ARBA" id="ARBA00023033"/>
    </source>
</evidence>
<keyword evidence="9 12" id="KW-0472">Membrane</keyword>
<dbReference type="AlphaFoldDB" id="A0AAN9NGA6"/>
<evidence type="ECO:0008006" key="15">
    <source>
        <dbReference type="Google" id="ProtNLM"/>
    </source>
</evidence>
<evidence type="ECO:0000256" key="4">
    <source>
        <dbReference type="ARBA" id="ARBA00022617"/>
    </source>
</evidence>
<dbReference type="GO" id="GO:0016705">
    <property type="term" value="F:oxidoreductase activity, acting on paired donors, with incorporation or reduction of molecular oxygen"/>
    <property type="evidence" value="ECO:0007669"/>
    <property type="project" value="InterPro"/>
</dbReference>
<dbReference type="Gene3D" id="1.10.630.10">
    <property type="entry name" value="Cytochrome P450"/>
    <property type="match status" value="1"/>
</dbReference>
<keyword evidence="6 11" id="KW-0560">Oxidoreductase</keyword>
<reference evidence="13 14" key="1">
    <citation type="submission" date="2024-01" db="EMBL/GenBank/DDBJ databases">
        <title>The genomes of 5 underutilized Papilionoideae crops provide insights into root nodulation and disease resistanc.</title>
        <authorList>
            <person name="Jiang F."/>
        </authorList>
    </citation>
    <scope>NUCLEOTIDE SEQUENCE [LARGE SCALE GENOMIC DNA]</scope>
    <source>
        <strain evidence="13">JINMINGXINNONG_FW02</strain>
        <tissue evidence="13">Leaves</tissue>
    </source>
</reference>
<evidence type="ECO:0000313" key="13">
    <source>
        <dbReference type="EMBL" id="KAK7369973.1"/>
    </source>
</evidence>
<evidence type="ECO:0000256" key="2">
    <source>
        <dbReference type="ARBA" id="ARBA00004370"/>
    </source>
</evidence>
<dbReference type="InterPro" id="IPR001128">
    <property type="entry name" value="Cyt_P450"/>
</dbReference>
<dbReference type="InterPro" id="IPR017972">
    <property type="entry name" value="Cyt_P450_CS"/>
</dbReference>
<evidence type="ECO:0000256" key="11">
    <source>
        <dbReference type="RuleBase" id="RU000461"/>
    </source>
</evidence>
<keyword evidence="7 10" id="KW-0408">Iron</keyword>
<sequence length="541" mass="61823">MLTSQRCTALKRKQPHFSADHTINQPTMSVSIPLLLLSTFIITSILSFIFLRRNRTKHHQRHPPGPPPFPVIGNLHMLGKLPHRTLQALAKQYGPIMSLRLGQVPIVVVSSSKAAQHFLKPHDAVFASRPILEASKYFGYGSKGLAFSEYGPYWRHMRKVCTLQLLSASKVESFAPLRKRELELAVKLVEERAARGEVLNLSRVVHDVVEDIVYKMVLGCSKHDEFDLKGLIQSGMNIAGAFNITDYVPWLRPLDLQGLNRSYKKISTALDQVLEKIIKEHEHGSDVQNEQHHKDFIDILLSLMYQPIDPHDEQSHVIDQTNIKAILLDMISGAFETSATVVEWTLSELLRHPRVMKKLQDELDNLVGRNKLVEENDLAKLNYLDIVIKETLRLYPPGPLVPRESTEDAIVQGYFLEKKSRIMINLWAMGRDCNIWSDNAEVFYPERFINNNLDFRGYDLQYIPFGFGRRGCPGIHLGLATVKLVVAQLVHCFSWELPGGMTPDELDMNERFGLTIPRVKHLFAVPRNRFLRESCNESKRF</sequence>
<evidence type="ECO:0000256" key="6">
    <source>
        <dbReference type="ARBA" id="ARBA00023002"/>
    </source>
</evidence>
<comment type="subcellular location">
    <subcellularLocation>
        <location evidence="2">Membrane</location>
    </subcellularLocation>
</comment>
<dbReference type="PRINTS" id="PR00385">
    <property type="entry name" value="P450"/>
</dbReference>
<dbReference type="CDD" id="cd11072">
    <property type="entry name" value="CYP71-like"/>
    <property type="match status" value="1"/>
</dbReference>
<keyword evidence="4 10" id="KW-0349">Heme</keyword>
<dbReference type="PANTHER" id="PTHR47943:SF9">
    <property type="entry name" value="CYTOCHROME P450"/>
    <property type="match status" value="1"/>
</dbReference>
<comment type="caution">
    <text evidence="13">The sequence shown here is derived from an EMBL/GenBank/DDBJ whole genome shotgun (WGS) entry which is preliminary data.</text>
</comment>
<evidence type="ECO:0000256" key="5">
    <source>
        <dbReference type="ARBA" id="ARBA00022723"/>
    </source>
</evidence>
<gene>
    <name evidence="13" type="ORF">VNO80_12021</name>
</gene>
<dbReference type="PROSITE" id="PS00086">
    <property type="entry name" value="CYTOCHROME_P450"/>
    <property type="match status" value="1"/>
</dbReference>
<feature type="transmembrane region" description="Helical" evidence="12">
    <location>
        <begin position="30"/>
        <end position="51"/>
    </location>
</feature>
<keyword evidence="14" id="KW-1185">Reference proteome</keyword>
<comment type="cofactor">
    <cofactor evidence="1 10">
        <name>heme</name>
        <dbReference type="ChEBI" id="CHEBI:30413"/>
    </cofactor>
</comment>
<evidence type="ECO:0000256" key="10">
    <source>
        <dbReference type="PIRSR" id="PIRSR602401-1"/>
    </source>
</evidence>
<protein>
    <recommendedName>
        <fullName evidence="15">Cytochrome P450</fullName>
    </recommendedName>
</protein>
<dbReference type="InterPro" id="IPR036396">
    <property type="entry name" value="Cyt_P450_sf"/>
</dbReference>
<keyword evidence="12" id="KW-0812">Transmembrane</keyword>
<dbReference type="PRINTS" id="PR00463">
    <property type="entry name" value="EP450I"/>
</dbReference>
<name>A0AAN9NGA6_PHACN</name>
<dbReference type="Pfam" id="PF00067">
    <property type="entry name" value="p450"/>
    <property type="match status" value="1"/>
</dbReference>
<dbReference type="InterPro" id="IPR002401">
    <property type="entry name" value="Cyt_P450_E_grp-I"/>
</dbReference>
<feature type="binding site" description="axial binding residue" evidence="10">
    <location>
        <position position="472"/>
    </location>
    <ligand>
        <name>heme</name>
        <dbReference type="ChEBI" id="CHEBI:30413"/>
    </ligand>
    <ligandPart>
        <name>Fe</name>
        <dbReference type="ChEBI" id="CHEBI:18248"/>
    </ligandPart>
</feature>
<dbReference type="GO" id="GO:0004497">
    <property type="term" value="F:monooxygenase activity"/>
    <property type="evidence" value="ECO:0007669"/>
    <property type="project" value="UniProtKB-KW"/>
</dbReference>
<dbReference type="EMBL" id="JAYMYR010000004">
    <property type="protein sequence ID" value="KAK7369973.1"/>
    <property type="molecule type" value="Genomic_DNA"/>
</dbReference>
<accession>A0AAN9NGA6</accession>
<dbReference type="GO" id="GO:0020037">
    <property type="term" value="F:heme binding"/>
    <property type="evidence" value="ECO:0007669"/>
    <property type="project" value="InterPro"/>
</dbReference>
<proteinExistence type="inferred from homology"/>
<evidence type="ECO:0000256" key="7">
    <source>
        <dbReference type="ARBA" id="ARBA00023004"/>
    </source>
</evidence>
<dbReference type="GO" id="GO:0005506">
    <property type="term" value="F:iron ion binding"/>
    <property type="evidence" value="ECO:0007669"/>
    <property type="project" value="InterPro"/>
</dbReference>
<evidence type="ECO:0000256" key="3">
    <source>
        <dbReference type="ARBA" id="ARBA00010617"/>
    </source>
</evidence>
<dbReference type="SUPFAM" id="SSF48264">
    <property type="entry name" value="Cytochrome P450"/>
    <property type="match status" value="1"/>
</dbReference>
<evidence type="ECO:0000256" key="9">
    <source>
        <dbReference type="ARBA" id="ARBA00023136"/>
    </source>
</evidence>
<comment type="similarity">
    <text evidence="3 11">Belongs to the cytochrome P450 family.</text>
</comment>
<evidence type="ECO:0000313" key="14">
    <source>
        <dbReference type="Proteomes" id="UP001374584"/>
    </source>
</evidence>